<dbReference type="EMBL" id="JBBKAJ010000022">
    <property type="protein sequence ID" value="MEJ8634884.1"/>
    <property type="molecule type" value="Genomic_DNA"/>
</dbReference>
<protein>
    <submittedName>
        <fullName evidence="1">Uncharacterized protein</fullName>
    </submittedName>
</protein>
<name>A0ACC6PU67_9ACTN</name>
<accession>A0ACC6PU67</accession>
<comment type="caution">
    <text evidence="1">The sequence shown here is derived from an EMBL/GenBank/DDBJ whole genome shotgun (WGS) entry which is preliminary data.</text>
</comment>
<gene>
    <name evidence="1" type="ORF">WKI67_15960</name>
</gene>
<organism evidence="1 2">
    <name type="scientific">Streptomyces achmelvichensis</name>
    <dbReference type="NCBI Taxonomy" id="3134111"/>
    <lineage>
        <taxon>Bacteria</taxon>
        <taxon>Bacillati</taxon>
        <taxon>Actinomycetota</taxon>
        <taxon>Actinomycetes</taxon>
        <taxon>Kitasatosporales</taxon>
        <taxon>Streptomycetaceae</taxon>
        <taxon>Streptomyces</taxon>
    </lineage>
</organism>
<sequence length="184" mass="19753">MKTGESGNSAGCLGAGDTVVTAEDRRWAADVRAAVFCAASLLVLLHLVDLAAGTLDGLRSGLWTALAALLFSVLFPSRVTAGRHWIAVRGLLGERRVSTDLLTQVGRRDGIRPRIVLRDVWGARVEVELETLTANPLLWHELDTGARRARADGLLSSGSAVLQSLARRIESDTAREVFEASGLR</sequence>
<dbReference type="Proteomes" id="UP001377168">
    <property type="component" value="Unassembled WGS sequence"/>
</dbReference>
<evidence type="ECO:0000313" key="2">
    <source>
        <dbReference type="Proteomes" id="UP001377168"/>
    </source>
</evidence>
<evidence type="ECO:0000313" key="1">
    <source>
        <dbReference type="EMBL" id="MEJ8634884.1"/>
    </source>
</evidence>
<proteinExistence type="predicted"/>
<reference evidence="1" key="1">
    <citation type="submission" date="2024-03" db="EMBL/GenBank/DDBJ databases">
        <title>Novel Streptomyces species of biotechnological and ecological value are a feature of Machair soil.</title>
        <authorList>
            <person name="Prole J.R."/>
            <person name="Goodfellow M."/>
            <person name="Allenby N."/>
            <person name="Ward A.C."/>
        </authorList>
    </citation>
    <scope>NUCLEOTIDE SEQUENCE</scope>
    <source>
        <strain evidence="1">MS2.AVA.5</strain>
    </source>
</reference>
<keyword evidence="2" id="KW-1185">Reference proteome</keyword>